<evidence type="ECO:0000256" key="1">
    <source>
        <dbReference type="PIRSR" id="PIRSR640198-3"/>
    </source>
</evidence>
<organism evidence="4 5">
    <name type="scientific">Myroides pelagicus</name>
    <dbReference type="NCBI Taxonomy" id="270914"/>
    <lineage>
        <taxon>Bacteria</taxon>
        <taxon>Pseudomonadati</taxon>
        <taxon>Bacteroidota</taxon>
        <taxon>Flavobacteriia</taxon>
        <taxon>Flavobacteriales</taxon>
        <taxon>Flavobacteriaceae</taxon>
        <taxon>Myroides</taxon>
    </lineage>
</organism>
<dbReference type="OrthoDB" id="9814400at2"/>
<keyword evidence="2" id="KW-0175">Coiled coil</keyword>
<comment type="caution">
    <text evidence="4">The sequence shown here is derived from an EMBL/GenBank/DDBJ whole genome shotgun (WGS) entry which is preliminary data.</text>
</comment>
<evidence type="ECO:0000256" key="2">
    <source>
        <dbReference type="SAM" id="Coils"/>
    </source>
</evidence>
<dbReference type="AlphaFoldDB" id="A0A7K1GQB0"/>
<dbReference type="InterPro" id="IPR003812">
    <property type="entry name" value="Fido"/>
</dbReference>
<dbReference type="PANTHER" id="PTHR13504">
    <property type="entry name" value="FIDO DOMAIN-CONTAINING PROTEIN DDB_G0283145"/>
    <property type="match status" value="1"/>
</dbReference>
<evidence type="ECO:0000313" key="4">
    <source>
        <dbReference type="EMBL" id="MTH30729.1"/>
    </source>
</evidence>
<dbReference type="SUPFAM" id="SSF140931">
    <property type="entry name" value="Fic-like"/>
    <property type="match status" value="1"/>
</dbReference>
<evidence type="ECO:0000313" key="5">
    <source>
        <dbReference type="Proteomes" id="UP000488936"/>
    </source>
</evidence>
<dbReference type="Pfam" id="PF02661">
    <property type="entry name" value="Fic"/>
    <property type="match status" value="1"/>
</dbReference>
<dbReference type="InterPro" id="IPR036597">
    <property type="entry name" value="Fido-like_dom_sf"/>
</dbReference>
<keyword evidence="5" id="KW-1185">Reference proteome</keyword>
<accession>A0A7K1GQB0</accession>
<proteinExistence type="predicted"/>
<dbReference type="RefSeq" id="WP_155036705.1">
    <property type="nucleotide sequence ID" value="NZ_JBHTIG010000013.1"/>
</dbReference>
<dbReference type="Gene3D" id="1.10.3290.10">
    <property type="entry name" value="Fido-like domain"/>
    <property type="match status" value="1"/>
</dbReference>
<dbReference type="Proteomes" id="UP000488936">
    <property type="component" value="Unassembled WGS sequence"/>
</dbReference>
<evidence type="ECO:0000259" key="3">
    <source>
        <dbReference type="PROSITE" id="PS51459"/>
    </source>
</evidence>
<dbReference type="InterPro" id="IPR040198">
    <property type="entry name" value="Fido_containing"/>
</dbReference>
<dbReference type="PANTHER" id="PTHR13504:SF38">
    <property type="entry name" value="FIDO DOMAIN-CONTAINING PROTEIN"/>
    <property type="match status" value="1"/>
</dbReference>
<reference evidence="4 5" key="1">
    <citation type="journal article" date="2006" name="Int. J. Syst. Evol. Microbiol.">
        <title>Myroides pelagicus sp. nov., isolated from seawater in Thailand.</title>
        <authorList>
            <person name="Yoon J."/>
            <person name="Maneerat S."/>
            <person name="Kawai F."/>
            <person name="Yokota A."/>
        </authorList>
    </citation>
    <scope>NUCLEOTIDE SEQUENCE [LARGE SCALE GENOMIC DNA]</scope>
    <source>
        <strain evidence="4 5">SM1T</strain>
    </source>
</reference>
<sequence length="444" mass="50486">MTYIEVKGKIEQLKQQVEAQGGLNSEQLQKLYHKFRLECNYFSNSSEGNSLTKEEIRGLITGVVNVSNKPLQDLIEIKNHDEVLNEMLGDGLVEAHLSEKYIKQLHMRLMYAEDVESKQMLGQWKVKDNTVKTYKGDVYSYVAADEVKAEMKELLNRTNEAIDYILKGKKYAPHPIDVALNFHVEFLKISPFEKGNGILARMLSNQILIAFVYTPFWVTDTEAKAYEQYLADVMCYEGTKDDLFGLVAQQIMRSQQMIVDIQEGKSIEESEKFYNQIELMKRKLKEKEEEKSKVKSEEWLESVFAHSIRPLFTQVESKVQESFTELFDEIKGSYTLKSASNGGAMGFLGGGGSSEKEVDLDGSITWKGAEYLQATFSLKAFKLIEEAQPIELTLTCTFEELTYIVDLGNGTVYTKEYDQQLEETVVKAIGDAICEAIVKAIHAM</sequence>
<dbReference type="PROSITE" id="PS51459">
    <property type="entry name" value="FIDO"/>
    <property type="match status" value="1"/>
</dbReference>
<feature type="domain" description="Fido" evidence="3">
    <location>
        <begin position="97"/>
        <end position="249"/>
    </location>
</feature>
<name>A0A7K1GQB0_9FLAO</name>
<feature type="site" description="Important for autoinhibition of adenylyltransferase activity" evidence="1">
    <location>
        <position position="47"/>
    </location>
</feature>
<gene>
    <name evidence="4" type="ORF">GJV77_12605</name>
</gene>
<dbReference type="EMBL" id="WMJY01000037">
    <property type="protein sequence ID" value="MTH30729.1"/>
    <property type="molecule type" value="Genomic_DNA"/>
</dbReference>
<feature type="coiled-coil region" evidence="2">
    <location>
        <begin position="267"/>
        <end position="297"/>
    </location>
</feature>
<protein>
    <submittedName>
        <fullName evidence="4">Fic family protein</fullName>
    </submittedName>
</protein>